<dbReference type="RefSeq" id="WP_007069309.1">
    <property type="nucleotide sequence ID" value="NZ_GG698602.1"/>
</dbReference>
<reference evidence="1" key="1">
    <citation type="submission" date="2009-09" db="EMBL/GenBank/DDBJ databases">
        <authorList>
            <person name="Weinstock G."/>
            <person name="Sodergren E."/>
            <person name="Clifton S."/>
            <person name="Fulton L."/>
            <person name="Fulton B."/>
            <person name="Courtney L."/>
            <person name="Fronick C."/>
            <person name="Harrison M."/>
            <person name="Strong C."/>
            <person name="Farmer C."/>
            <person name="Delahaunty K."/>
            <person name="Markovic C."/>
            <person name="Hall O."/>
            <person name="Minx P."/>
            <person name="Tomlinson C."/>
            <person name="Mitreva M."/>
            <person name="Nelson J."/>
            <person name="Hou S."/>
            <person name="Wollam A."/>
            <person name="Pepin K.H."/>
            <person name="Johnson M."/>
            <person name="Bhonagiri V."/>
            <person name="Nash W.E."/>
            <person name="Warren W."/>
            <person name="Chinwalla A."/>
            <person name="Mardis E.R."/>
            <person name="Wilson R.K."/>
        </authorList>
    </citation>
    <scope>NUCLEOTIDE SEQUENCE [LARGE SCALE GENOMIC DNA]</scope>
    <source>
        <strain evidence="1">DSM 15470</strain>
    </source>
</reference>
<organism evidence="1 2">
    <name type="scientific">Dialister invisus DSM 15470</name>
    <dbReference type="NCBI Taxonomy" id="592028"/>
    <lineage>
        <taxon>Bacteria</taxon>
        <taxon>Bacillati</taxon>
        <taxon>Bacillota</taxon>
        <taxon>Negativicutes</taxon>
        <taxon>Veillonellales</taxon>
        <taxon>Veillonellaceae</taxon>
        <taxon>Dialister</taxon>
    </lineage>
</organism>
<dbReference type="Proteomes" id="UP000004736">
    <property type="component" value="Unassembled WGS sequence"/>
</dbReference>
<dbReference type="GeneID" id="78277065"/>
<dbReference type="STRING" id="592028.GCWU000321_00315"/>
<dbReference type="eggNOG" id="ENOG502ZXBZ">
    <property type="taxonomic scope" value="Bacteria"/>
</dbReference>
<sequence length="62" mass="7161">MTNETKARLLSLSELQDYLSLGRNKAIEWGKSIKADVHIGRRVLYDKSVIDRALDRMGRDEK</sequence>
<name>C9LR47_9FIRM</name>
<evidence type="ECO:0008006" key="3">
    <source>
        <dbReference type="Google" id="ProtNLM"/>
    </source>
</evidence>
<keyword evidence="2" id="KW-1185">Reference proteome</keyword>
<comment type="caution">
    <text evidence="1">The sequence shown here is derived from an EMBL/GenBank/DDBJ whole genome shotgun (WGS) entry which is preliminary data.</text>
</comment>
<evidence type="ECO:0000313" key="2">
    <source>
        <dbReference type="Proteomes" id="UP000004736"/>
    </source>
</evidence>
<evidence type="ECO:0000313" key="1">
    <source>
        <dbReference type="EMBL" id="EEW96376.1"/>
    </source>
</evidence>
<dbReference type="AlphaFoldDB" id="C9LR47"/>
<dbReference type="OrthoDB" id="1855474at2"/>
<protein>
    <recommendedName>
        <fullName evidence="3">Helix-turn-helix domain-containing protein</fullName>
    </recommendedName>
</protein>
<accession>C9LR47</accession>
<dbReference type="EMBL" id="ACIM02000001">
    <property type="protein sequence ID" value="EEW96376.1"/>
    <property type="molecule type" value="Genomic_DNA"/>
</dbReference>
<dbReference type="HOGENOM" id="CLU_192889_1_0_9"/>
<gene>
    <name evidence="1" type="ORF">GCWU000321_00315</name>
</gene>
<proteinExistence type="predicted"/>